<comment type="caution">
    <text evidence="1">The sequence shown here is derived from an EMBL/GenBank/DDBJ whole genome shotgun (WGS) entry which is preliminary data.</text>
</comment>
<dbReference type="Proteomes" id="UP000275461">
    <property type="component" value="Unassembled WGS sequence"/>
</dbReference>
<dbReference type="Pfam" id="PF00132">
    <property type="entry name" value="Hexapep"/>
    <property type="match status" value="1"/>
</dbReference>
<evidence type="ECO:0000313" key="2">
    <source>
        <dbReference type="Proteomes" id="UP000275461"/>
    </source>
</evidence>
<dbReference type="InterPro" id="IPR001451">
    <property type="entry name" value="Hexapep"/>
</dbReference>
<organism evidence="1 2">
    <name type="scientific">Alkalispirillum mobile</name>
    <dbReference type="NCBI Taxonomy" id="85925"/>
    <lineage>
        <taxon>Bacteria</taxon>
        <taxon>Pseudomonadati</taxon>
        <taxon>Pseudomonadota</taxon>
        <taxon>Gammaproteobacteria</taxon>
        <taxon>Chromatiales</taxon>
        <taxon>Ectothiorhodospiraceae</taxon>
        <taxon>Alkalispirillum</taxon>
    </lineage>
</organism>
<dbReference type="EMBL" id="RCDA01000001">
    <property type="protein sequence ID" value="RLK51546.1"/>
    <property type="molecule type" value="Genomic_DNA"/>
</dbReference>
<proteinExistence type="predicted"/>
<evidence type="ECO:0000313" key="1">
    <source>
        <dbReference type="EMBL" id="RLK51546.1"/>
    </source>
</evidence>
<dbReference type="CDD" id="cd04645">
    <property type="entry name" value="LbH_gamma_CA_like"/>
    <property type="match status" value="1"/>
</dbReference>
<keyword evidence="2" id="KW-1185">Reference proteome</keyword>
<dbReference type="GO" id="GO:0016740">
    <property type="term" value="F:transferase activity"/>
    <property type="evidence" value="ECO:0007669"/>
    <property type="project" value="UniProtKB-KW"/>
</dbReference>
<accession>A0A498CAK0</accession>
<dbReference type="Gene3D" id="2.160.10.10">
    <property type="entry name" value="Hexapeptide repeat proteins"/>
    <property type="match status" value="1"/>
</dbReference>
<dbReference type="InterPro" id="IPR011004">
    <property type="entry name" value="Trimer_LpxA-like_sf"/>
</dbReference>
<protein>
    <submittedName>
        <fullName evidence="1">Carbonic anhydrase/acetyltransferase-like protein (Isoleucine patch superfamily)</fullName>
    </submittedName>
</protein>
<dbReference type="PANTHER" id="PTHR13061:SF56">
    <property type="entry name" value="PROTEIN YRDA"/>
    <property type="match status" value="1"/>
</dbReference>
<dbReference type="RefSeq" id="WP_121441951.1">
    <property type="nucleotide sequence ID" value="NZ_RCDA01000001.1"/>
</dbReference>
<dbReference type="SUPFAM" id="SSF51161">
    <property type="entry name" value="Trimeric LpxA-like enzymes"/>
    <property type="match status" value="1"/>
</dbReference>
<reference evidence="1 2" key="1">
    <citation type="submission" date="2018-10" db="EMBL/GenBank/DDBJ databases">
        <title>Genomic Encyclopedia of Type Strains, Phase IV (KMG-IV): sequencing the most valuable type-strain genomes for metagenomic binning, comparative biology and taxonomic classification.</title>
        <authorList>
            <person name="Goeker M."/>
        </authorList>
    </citation>
    <scope>NUCLEOTIDE SEQUENCE [LARGE SCALE GENOMIC DNA]</scope>
    <source>
        <strain evidence="1 2">DSM 12769</strain>
    </source>
</reference>
<dbReference type="AlphaFoldDB" id="A0A498CAK0"/>
<sequence>MIRNYLGRYPDIADSAWIDESAVVIGDVSLAEDVSIWPMAVLRGDVQAIRVGKRSNIQDGSVVHVAHDGPYSPGGFATHIGADVTVGHKAIVHACTVGDRCLIGMGAIIMDGAEIGDESILAAGALVPPGKKLEGGHLYVGSPAKAARPLTDEEREKLVYSARHYVKVKNQHRDGE</sequence>
<dbReference type="InterPro" id="IPR047324">
    <property type="entry name" value="LbH_gamma_CA-like"/>
</dbReference>
<dbReference type="PANTHER" id="PTHR13061">
    <property type="entry name" value="DYNACTIN SUBUNIT P25"/>
    <property type="match status" value="1"/>
</dbReference>
<name>A0A498CAK0_9GAMM</name>
<dbReference type="InterPro" id="IPR050484">
    <property type="entry name" value="Transf_Hexapept/Carb_Anhydrase"/>
</dbReference>
<dbReference type="OrthoDB" id="9803036at2"/>
<gene>
    <name evidence="1" type="ORF">DFR31_1489</name>
</gene>
<keyword evidence="1" id="KW-0808">Transferase</keyword>